<dbReference type="AlphaFoldDB" id="A0AAW8LQT6"/>
<proteinExistence type="predicted"/>
<accession>A0AAW8LQT6</accession>
<evidence type="ECO:0000256" key="1">
    <source>
        <dbReference type="SAM" id="MobiDB-lite"/>
    </source>
</evidence>
<gene>
    <name evidence="2" type="ORF">J2W61_001584</name>
</gene>
<name>A0AAW8LQT6_AGRTU</name>
<feature type="region of interest" description="Disordered" evidence="1">
    <location>
        <begin position="1"/>
        <end position="39"/>
    </location>
</feature>
<dbReference type="EMBL" id="JAVDSW010000001">
    <property type="protein sequence ID" value="MDR6701756.1"/>
    <property type="molecule type" value="Genomic_DNA"/>
</dbReference>
<evidence type="ECO:0000313" key="2">
    <source>
        <dbReference type="EMBL" id="MDR6701756.1"/>
    </source>
</evidence>
<reference evidence="2" key="1">
    <citation type="submission" date="2023-07" db="EMBL/GenBank/DDBJ databases">
        <title>Sorghum-associated microbial communities from plants grown in Nebraska, USA.</title>
        <authorList>
            <person name="Schachtman D."/>
        </authorList>
    </citation>
    <scope>NUCLEOTIDE SEQUENCE</scope>
    <source>
        <strain evidence="2">1457</strain>
    </source>
</reference>
<comment type="caution">
    <text evidence="2">The sequence shown here is derived from an EMBL/GenBank/DDBJ whole genome shotgun (WGS) entry which is preliminary data.</text>
</comment>
<dbReference type="Proteomes" id="UP001265315">
    <property type="component" value="Unassembled WGS sequence"/>
</dbReference>
<feature type="compositionally biased region" description="Basic and acidic residues" evidence="1">
    <location>
        <begin position="1"/>
        <end position="10"/>
    </location>
</feature>
<evidence type="ECO:0000313" key="3">
    <source>
        <dbReference type="Proteomes" id="UP001265315"/>
    </source>
</evidence>
<protein>
    <submittedName>
        <fullName evidence="2">Uncharacterized protein</fullName>
    </submittedName>
</protein>
<organism evidence="2 3">
    <name type="scientific">Agrobacterium tumefaciens</name>
    <dbReference type="NCBI Taxonomy" id="358"/>
    <lineage>
        <taxon>Bacteria</taxon>
        <taxon>Pseudomonadati</taxon>
        <taxon>Pseudomonadota</taxon>
        <taxon>Alphaproteobacteria</taxon>
        <taxon>Hyphomicrobiales</taxon>
        <taxon>Rhizobiaceae</taxon>
        <taxon>Rhizobium/Agrobacterium group</taxon>
        <taxon>Agrobacterium</taxon>
        <taxon>Agrobacterium tumefaciens complex</taxon>
    </lineage>
</organism>
<sequence>MRGTASDKPRACPFIPLPRPSPLGEKVTSGNRSRHSRMLRKTAKLRSQCAAISFTISPPSIRKG</sequence>